<dbReference type="RefSeq" id="WP_073403296.1">
    <property type="nucleotide sequence ID" value="NZ_FQTV01000016.1"/>
</dbReference>
<dbReference type="GO" id="GO:1990281">
    <property type="term" value="C:efflux pump complex"/>
    <property type="evidence" value="ECO:0007669"/>
    <property type="project" value="TreeGrafter"/>
</dbReference>
<evidence type="ECO:0000256" key="1">
    <source>
        <dbReference type="ARBA" id="ARBA00009477"/>
    </source>
</evidence>
<name>A0A1M5FDD1_9BACE</name>
<evidence type="ECO:0000259" key="3">
    <source>
        <dbReference type="Pfam" id="PF25917"/>
    </source>
</evidence>
<evidence type="ECO:0000256" key="2">
    <source>
        <dbReference type="SAM" id="Coils"/>
    </source>
</evidence>
<dbReference type="Pfam" id="PF25954">
    <property type="entry name" value="Beta-barrel_RND_2"/>
    <property type="match status" value="1"/>
</dbReference>
<feature type="domain" description="CusB-like beta-barrel" evidence="4">
    <location>
        <begin position="201"/>
        <end position="271"/>
    </location>
</feature>
<dbReference type="Pfam" id="PF25917">
    <property type="entry name" value="BSH_RND"/>
    <property type="match status" value="1"/>
</dbReference>
<dbReference type="InterPro" id="IPR006143">
    <property type="entry name" value="RND_pump_MFP"/>
</dbReference>
<dbReference type="PANTHER" id="PTHR30469:SF15">
    <property type="entry name" value="HLYD FAMILY OF SECRETION PROTEINS"/>
    <property type="match status" value="1"/>
</dbReference>
<organism evidence="6 7">
    <name type="scientific">Bacteroides luti</name>
    <dbReference type="NCBI Taxonomy" id="1297750"/>
    <lineage>
        <taxon>Bacteria</taxon>
        <taxon>Pseudomonadati</taxon>
        <taxon>Bacteroidota</taxon>
        <taxon>Bacteroidia</taxon>
        <taxon>Bacteroidales</taxon>
        <taxon>Bacteroidaceae</taxon>
        <taxon>Bacteroides</taxon>
    </lineage>
</organism>
<dbReference type="InterPro" id="IPR058792">
    <property type="entry name" value="Beta-barrel_RND_2"/>
</dbReference>
<proteinExistence type="inferred from homology"/>
<dbReference type="Proteomes" id="UP000184509">
    <property type="component" value="Unassembled WGS sequence"/>
</dbReference>
<feature type="coiled-coil region" evidence="2">
    <location>
        <begin position="110"/>
        <end position="159"/>
    </location>
</feature>
<evidence type="ECO:0000259" key="4">
    <source>
        <dbReference type="Pfam" id="PF25954"/>
    </source>
</evidence>
<dbReference type="NCBIfam" id="TIGR01730">
    <property type="entry name" value="RND_mfp"/>
    <property type="match status" value="1"/>
</dbReference>
<feature type="domain" description="Multidrug resistance protein MdtA-like barrel-sandwich hybrid" evidence="3">
    <location>
        <begin position="69"/>
        <end position="189"/>
    </location>
</feature>
<feature type="domain" description="YknX-like C-terminal permuted SH3-like" evidence="5">
    <location>
        <begin position="281"/>
        <end position="347"/>
    </location>
</feature>
<dbReference type="InterPro" id="IPR058625">
    <property type="entry name" value="MdtA-like_BSH"/>
</dbReference>
<dbReference type="Pfam" id="PF25989">
    <property type="entry name" value="YknX_C"/>
    <property type="match status" value="1"/>
</dbReference>
<protein>
    <submittedName>
        <fullName evidence="6">RND family efflux transporter, MFP subunit</fullName>
    </submittedName>
</protein>
<accession>A0A1M5FDD1</accession>
<dbReference type="Gene3D" id="2.40.30.170">
    <property type="match status" value="1"/>
</dbReference>
<evidence type="ECO:0000313" key="7">
    <source>
        <dbReference type="Proteomes" id="UP000184509"/>
    </source>
</evidence>
<dbReference type="PANTHER" id="PTHR30469">
    <property type="entry name" value="MULTIDRUG RESISTANCE PROTEIN MDTA"/>
    <property type="match status" value="1"/>
</dbReference>
<dbReference type="SUPFAM" id="SSF111369">
    <property type="entry name" value="HlyD-like secretion proteins"/>
    <property type="match status" value="1"/>
</dbReference>
<dbReference type="Gene3D" id="1.10.287.470">
    <property type="entry name" value="Helix hairpin bin"/>
    <property type="match status" value="1"/>
</dbReference>
<dbReference type="InterPro" id="IPR058637">
    <property type="entry name" value="YknX-like_C"/>
</dbReference>
<dbReference type="EMBL" id="FQTV01000016">
    <property type="protein sequence ID" value="SHF89091.1"/>
    <property type="molecule type" value="Genomic_DNA"/>
</dbReference>
<dbReference type="STRING" id="1297750.SAMN05444405_11643"/>
<dbReference type="AlphaFoldDB" id="A0A1M5FDD1"/>
<keyword evidence="7" id="KW-1185">Reference proteome</keyword>
<dbReference type="GO" id="GO:0015562">
    <property type="term" value="F:efflux transmembrane transporter activity"/>
    <property type="evidence" value="ECO:0007669"/>
    <property type="project" value="TreeGrafter"/>
</dbReference>
<dbReference type="Gene3D" id="2.40.50.100">
    <property type="match status" value="1"/>
</dbReference>
<evidence type="ECO:0000259" key="5">
    <source>
        <dbReference type="Pfam" id="PF25989"/>
    </source>
</evidence>
<dbReference type="OrthoDB" id="9801814at2"/>
<comment type="similarity">
    <text evidence="1">Belongs to the membrane fusion protein (MFP) (TC 8.A.1) family.</text>
</comment>
<sequence length="350" mass="38348">MKKLNLIIIVVVLLVLFLIVWALKANQKDVQSNIYHKDLNSAATVQVDTVKTSEFTESVCYLGTFSPQREVTISSQTLGKVIKVGVEEGSHVVAGALIVQLDIDVLKAQLNSAKASYDNASITLKRLEEAKDGVTQVQIDNARTQLLSAKYQLDLLKKQISMGTIKAPFSGIITLKNFDLGAVVSPGTPIVELTDISRLKLEINIPEKDLFRFIKGQKVAIATDVYPGVTFEGRTLFISSKADASHNYAIKILIQNSTKNPLKAGMYGRAFFDETMSESSISIPRSALIGSTKKPQVFVVENRVAHLRDIQIGMSNDTHIQILRGLKENEIVVKGGIVNLSDGVKVRIAQ</sequence>
<reference evidence="6 7" key="1">
    <citation type="submission" date="2016-11" db="EMBL/GenBank/DDBJ databases">
        <authorList>
            <person name="Jaros S."/>
            <person name="Januszkiewicz K."/>
            <person name="Wedrychowicz H."/>
        </authorList>
    </citation>
    <scope>NUCLEOTIDE SEQUENCE [LARGE SCALE GENOMIC DNA]</scope>
    <source>
        <strain evidence="6 7">DSM 26991</strain>
    </source>
</reference>
<keyword evidence="2" id="KW-0175">Coiled coil</keyword>
<dbReference type="Gene3D" id="2.40.420.20">
    <property type="match status" value="1"/>
</dbReference>
<evidence type="ECO:0000313" key="6">
    <source>
        <dbReference type="EMBL" id="SHF89091.1"/>
    </source>
</evidence>
<gene>
    <name evidence="6" type="ORF">SAMN05444405_11643</name>
</gene>